<protein>
    <submittedName>
        <fullName evidence="2">Uncharacterized protein</fullName>
    </submittedName>
</protein>
<dbReference type="Gramene" id="fgenesh1_pg.C_scaffold_7000791">
    <property type="protein sequence ID" value="fgenesh1_pg.C_scaffold_7000791"/>
    <property type="gene ID" value="fgenesh1_pg.C_scaffold_7000791"/>
</dbReference>
<evidence type="ECO:0000313" key="2">
    <source>
        <dbReference type="EMBL" id="EFH43519.1"/>
    </source>
</evidence>
<feature type="compositionally biased region" description="Basic residues" evidence="1">
    <location>
        <begin position="1"/>
        <end position="11"/>
    </location>
</feature>
<accession>D7MAR7</accession>
<dbReference type="HOGENOM" id="CLU_2149299_0_0_1"/>
<dbReference type="Proteomes" id="UP000008694">
    <property type="component" value="Unassembled WGS sequence"/>
</dbReference>
<proteinExistence type="predicted"/>
<organism evidence="3">
    <name type="scientific">Arabidopsis lyrata subsp. lyrata</name>
    <name type="common">Lyre-leaved rock-cress</name>
    <dbReference type="NCBI Taxonomy" id="81972"/>
    <lineage>
        <taxon>Eukaryota</taxon>
        <taxon>Viridiplantae</taxon>
        <taxon>Streptophyta</taxon>
        <taxon>Embryophyta</taxon>
        <taxon>Tracheophyta</taxon>
        <taxon>Spermatophyta</taxon>
        <taxon>Magnoliopsida</taxon>
        <taxon>eudicotyledons</taxon>
        <taxon>Gunneridae</taxon>
        <taxon>Pentapetalae</taxon>
        <taxon>rosids</taxon>
        <taxon>malvids</taxon>
        <taxon>Brassicales</taxon>
        <taxon>Brassicaceae</taxon>
        <taxon>Camelineae</taxon>
        <taxon>Arabidopsis</taxon>
    </lineage>
</organism>
<feature type="compositionally biased region" description="Polar residues" evidence="1">
    <location>
        <begin position="12"/>
        <end position="23"/>
    </location>
</feature>
<evidence type="ECO:0000256" key="1">
    <source>
        <dbReference type="SAM" id="MobiDB-lite"/>
    </source>
</evidence>
<feature type="region of interest" description="Disordered" evidence="1">
    <location>
        <begin position="1"/>
        <end position="25"/>
    </location>
</feature>
<sequence length="112" mass="13054">MDIMHRNHQNKLQRINGKRNTSGRWDAGYSECPSSSLVCYSNGSQLHDLEELQNSTDIDEYKLRDGAGAARRFGEAQARKSREFEVQSRSSEIFFCGPKQQWVRKLKRRMSR</sequence>
<reference evidence="3" key="1">
    <citation type="journal article" date="2011" name="Nat. Genet.">
        <title>The Arabidopsis lyrata genome sequence and the basis of rapid genome size change.</title>
        <authorList>
            <person name="Hu T.T."/>
            <person name="Pattyn P."/>
            <person name="Bakker E.G."/>
            <person name="Cao J."/>
            <person name="Cheng J.-F."/>
            <person name="Clark R.M."/>
            <person name="Fahlgren N."/>
            <person name="Fawcett J.A."/>
            <person name="Grimwood J."/>
            <person name="Gundlach H."/>
            <person name="Haberer G."/>
            <person name="Hollister J.D."/>
            <person name="Ossowski S."/>
            <person name="Ottilar R.P."/>
            <person name="Salamov A.A."/>
            <person name="Schneeberger K."/>
            <person name="Spannagl M."/>
            <person name="Wang X."/>
            <person name="Yang L."/>
            <person name="Nasrallah M.E."/>
            <person name="Bergelson J."/>
            <person name="Carrington J.C."/>
            <person name="Gaut B.S."/>
            <person name="Schmutz J."/>
            <person name="Mayer K.F.X."/>
            <person name="Van de Peer Y."/>
            <person name="Grigoriev I.V."/>
            <person name="Nordborg M."/>
            <person name="Weigel D."/>
            <person name="Guo Y.-L."/>
        </authorList>
    </citation>
    <scope>NUCLEOTIDE SEQUENCE [LARGE SCALE GENOMIC DNA]</scope>
    <source>
        <strain evidence="3">cv. MN47</strain>
    </source>
</reference>
<evidence type="ECO:0000313" key="3">
    <source>
        <dbReference type="Proteomes" id="UP000008694"/>
    </source>
</evidence>
<dbReference type="EMBL" id="GL348719">
    <property type="protein sequence ID" value="EFH43519.1"/>
    <property type="molecule type" value="Genomic_DNA"/>
</dbReference>
<name>D7MAR7_ARALL</name>
<dbReference type="AlphaFoldDB" id="D7MAR7"/>
<keyword evidence="3" id="KW-1185">Reference proteome</keyword>
<gene>
    <name evidence="2" type="ORF">ARALYDRAFT_353618</name>
</gene>